<dbReference type="EMBL" id="CP108195">
    <property type="protein sequence ID" value="WTS10193.1"/>
    <property type="molecule type" value="Genomic_DNA"/>
</dbReference>
<sequence>MTSMGVLTELEAGMAELSTPMRVYVAAGRFDEPEPDLPELAARICTLLAAIAADEAWRRFLPGYAPPSVPEICAALEPVETHEAASFLAQVAAVDLVWPSHRHLPVEPAERAVARVVSLLGAEASWWTNHDVECGAVNGLTPLFDSLLAGTDGEHFALALQIADD</sequence>
<name>A0AAU1TYP2_9ACTN</name>
<protein>
    <submittedName>
        <fullName evidence="1">Uncharacterized protein</fullName>
    </submittedName>
</protein>
<accession>A0AAU1TYP2</accession>
<gene>
    <name evidence="1" type="ORF">OHU69_03290</name>
</gene>
<organism evidence="1">
    <name type="scientific">Streptomyces sp. NBC_00119</name>
    <dbReference type="NCBI Taxonomy" id="2975659"/>
    <lineage>
        <taxon>Bacteria</taxon>
        <taxon>Bacillati</taxon>
        <taxon>Actinomycetota</taxon>
        <taxon>Actinomycetes</taxon>
        <taxon>Kitasatosporales</taxon>
        <taxon>Streptomycetaceae</taxon>
        <taxon>Streptomyces</taxon>
    </lineage>
</organism>
<reference evidence="1" key="1">
    <citation type="submission" date="2022-10" db="EMBL/GenBank/DDBJ databases">
        <title>The complete genomes of actinobacterial strains from the NBC collection.</title>
        <authorList>
            <person name="Joergensen T.S."/>
            <person name="Alvarez Arevalo M."/>
            <person name="Sterndorff E.B."/>
            <person name="Faurdal D."/>
            <person name="Vuksanovic O."/>
            <person name="Mourched A.-S."/>
            <person name="Charusanti P."/>
            <person name="Shaw S."/>
            <person name="Blin K."/>
            <person name="Weber T."/>
        </authorList>
    </citation>
    <scope>NUCLEOTIDE SEQUENCE</scope>
    <source>
        <strain evidence="1">NBC_00119</strain>
    </source>
</reference>
<dbReference type="AlphaFoldDB" id="A0AAU1TYP2"/>
<evidence type="ECO:0000313" key="1">
    <source>
        <dbReference type="EMBL" id="WTS10193.1"/>
    </source>
</evidence>
<proteinExistence type="predicted"/>